<accession>A0A6A5USS9</accession>
<proteinExistence type="predicted"/>
<evidence type="ECO:0000313" key="1">
    <source>
        <dbReference type="EMBL" id="KAF1967009.1"/>
    </source>
</evidence>
<evidence type="ECO:0000313" key="2">
    <source>
        <dbReference type="Proteomes" id="UP000800036"/>
    </source>
</evidence>
<dbReference type="EMBL" id="ML976738">
    <property type="protein sequence ID" value="KAF1967009.1"/>
    <property type="molecule type" value="Genomic_DNA"/>
</dbReference>
<reference evidence="1" key="1">
    <citation type="journal article" date="2020" name="Stud. Mycol.">
        <title>101 Dothideomycetes genomes: a test case for predicting lifestyles and emergence of pathogens.</title>
        <authorList>
            <person name="Haridas S."/>
            <person name="Albert R."/>
            <person name="Binder M."/>
            <person name="Bloem J."/>
            <person name="Labutti K."/>
            <person name="Salamov A."/>
            <person name="Andreopoulos B."/>
            <person name="Baker S."/>
            <person name="Barry K."/>
            <person name="Bills G."/>
            <person name="Bluhm B."/>
            <person name="Cannon C."/>
            <person name="Castanera R."/>
            <person name="Culley D."/>
            <person name="Daum C."/>
            <person name="Ezra D."/>
            <person name="Gonzalez J."/>
            <person name="Henrissat B."/>
            <person name="Kuo A."/>
            <person name="Liang C."/>
            <person name="Lipzen A."/>
            <person name="Lutzoni F."/>
            <person name="Magnuson J."/>
            <person name="Mondo S."/>
            <person name="Nolan M."/>
            <person name="Ohm R."/>
            <person name="Pangilinan J."/>
            <person name="Park H.-J."/>
            <person name="Ramirez L."/>
            <person name="Alfaro M."/>
            <person name="Sun H."/>
            <person name="Tritt A."/>
            <person name="Yoshinaga Y."/>
            <person name="Zwiers L.-H."/>
            <person name="Turgeon B."/>
            <person name="Goodwin S."/>
            <person name="Spatafora J."/>
            <person name="Crous P."/>
            <person name="Grigoriev I."/>
        </authorList>
    </citation>
    <scope>NUCLEOTIDE SEQUENCE</scope>
    <source>
        <strain evidence="1">CBS 107.79</strain>
    </source>
</reference>
<name>A0A6A5USS9_9PLEO</name>
<evidence type="ECO:0008006" key="3">
    <source>
        <dbReference type="Google" id="ProtNLM"/>
    </source>
</evidence>
<organism evidence="1 2">
    <name type="scientific">Bimuria novae-zelandiae CBS 107.79</name>
    <dbReference type="NCBI Taxonomy" id="1447943"/>
    <lineage>
        <taxon>Eukaryota</taxon>
        <taxon>Fungi</taxon>
        <taxon>Dikarya</taxon>
        <taxon>Ascomycota</taxon>
        <taxon>Pezizomycotina</taxon>
        <taxon>Dothideomycetes</taxon>
        <taxon>Pleosporomycetidae</taxon>
        <taxon>Pleosporales</taxon>
        <taxon>Massarineae</taxon>
        <taxon>Didymosphaeriaceae</taxon>
        <taxon>Bimuria</taxon>
    </lineage>
</organism>
<dbReference type="OrthoDB" id="539213at2759"/>
<dbReference type="AlphaFoldDB" id="A0A6A5USS9"/>
<protein>
    <recommendedName>
        <fullName evidence="3">Fungal N-terminal domain-containing protein</fullName>
    </recommendedName>
</protein>
<gene>
    <name evidence="1" type="ORF">BU23DRAFT_304507</name>
</gene>
<keyword evidence="2" id="KW-1185">Reference proteome</keyword>
<sequence>MDPLATFGLSANVFQVVNLSIEIVSHGYRIYKSSDGALSEFSDVEKLTTDLSNCNTSLLDYLQRIDPVLQSAPALVRGDTNLTLVAGDDASIKASSFANKDEQVLADLCRDCNRIADTLLLKLVRVKVNPGASRIEWRAATKAFRVAWDKSEIESINSRLRQHREQLNTRLLLSVR</sequence>
<dbReference type="Proteomes" id="UP000800036">
    <property type="component" value="Unassembled WGS sequence"/>
</dbReference>